<dbReference type="InterPro" id="IPR036974">
    <property type="entry name" value="PUA_sf"/>
</dbReference>
<dbReference type="InterPro" id="IPR019614">
    <property type="entry name" value="SAM-dep_methyl-trfase"/>
</dbReference>
<evidence type="ECO:0000256" key="10">
    <source>
        <dbReference type="ARBA" id="ARBA00022884"/>
    </source>
</evidence>
<dbReference type="InterPro" id="IPR002478">
    <property type="entry name" value="PUA"/>
</dbReference>
<keyword evidence="7 17" id="KW-0808">Transferase</keyword>
<dbReference type="InterPro" id="IPR003689">
    <property type="entry name" value="ZIP"/>
</dbReference>
<dbReference type="Pfam" id="PF02535">
    <property type="entry name" value="Zip"/>
    <property type="match status" value="1"/>
</dbReference>
<evidence type="ECO:0000259" key="16">
    <source>
        <dbReference type="SMART" id="SM00359"/>
    </source>
</evidence>
<comment type="subcellular location">
    <subcellularLocation>
        <location evidence="2">Cytoplasm</location>
    </subcellularLocation>
    <subcellularLocation>
        <location evidence="1 15">Membrane</location>
        <topology evidence="1 15">Multi-pass membrane protein</topology>
    </subcellularLocation>
</comment>
<keyword evidence="8" id="KW-0949">S-adenosyl-L-methionine</keyword>
<comment type="caution">
    <text evidence="17">The sequence shown here is derived from an EMBL/GenBank/DDBJ whole genome shotgun (WGS) entry which is preliminary data.</text>
</comment>
<dbReference type="SUPFAM" id="SSF53335">
    <property type="entry name" value="S-adenosyl-L-methionine-dependent methyltransferases"/>
    <property type="match status" value="1"/>
</dbReference>
<dbReference type="GO" id="GO:0008168">
    <property type="term" value="F:methyltransferase activity"/>
    <property type="evidence" value="ECO:0007669"/>
    <property type="project" value="UniProtKB-KW"/>
</dbReference>
<dbReference type="GO" id="GO:0005737">
    <property type="term" value="C:cytoplasm"/>
    <property type="evidence" value="ECO:0007669"/>
    <property type="project" value="UniProtKB-SubCell"/>
</dbReference>
<protein>
    <submittedName>
        <fullName evidence="17">Ribosomal RNA large subunit methyltransferase I</fullName>
    </submittedName>
</protein>
<keyword evidence="13 15" id="KW-0472">Membrane</keyword>
<keyword evidence="11 15" id="KW-1133">Transmembrane helix</keyword>
<evidence type="ECO:0000256" key="3">
    <source>
        <dbReference type="ARBA" id="ARBA00022448"/>
    </source>
</evidence>
<reference evidence="18" key="1">
    <citation type="journal article" date="2019" name="Curr. Biol.">
        <title>Genome Sequence of Striga asiatica Provides Insight into the Evolution of Plant Parasitism.</title>
        <authorList>
            <person name="Yoshida S."/>
            <person name="Kim S."/>
            <person name="Wafula E.K."/>
            <person name="Tanskanen J."/>
            <person name="Kim Y.M."/>
            <person name="Honaas L."/>
            <person name="Yang Z."/>
            <person name="Spallek T."/>
            <person name="Conn C.E."/>
            <person name="Ichihashi Y."/>
            <person name="Cheong K."/>
            <person name="Cui S."/>
            <person name="Der J.P."/>
            <person name="Gundlach H."/>
            <person name="Jiao Y."/>
            <person name="Hori C."/>
            <person name="Ishida J.K."/>
            <person name="Kasahara H."/>
            <person name="Kiba T."/>
            <person name="Kim M.S."/>
            <person name="Koo N."/>
            <person name="Laohavisit A."/>
            <person name="Lee Y.H."/>
            <person name="Lumba S."/>
            <person name="McCourt P."/>
            <person name="Mortimer J.C."/>
            <person name="Mutuku J.M."/>
            <person name="Nomura T."/>
            <person name="Sasaki-Sekimoto Y."/>
            <person name="Seto Y."/>
            <person name="Wang Y."/>
            <person name="Wakatake T."/>
            <person name="Sakakibara H."/>
            <person name="Demura T."/>
            <person name="Yamaguchi S."/>
            <person name="Yoneyama K."/>
            <person name="Manabe R.I."/>
            <person name="Nelson D.C."/>
            <person name="Schulman A.H."/>
            <person name="Timko M.P."/>
            <person name="dePamphilis C.W."/>
            <person name="Choi D."/>
            <person name="Shirasu K."/>
        </authorList>
    </citation>
    <scope>NUCLEOTIDE SEQUENCE [LARGE SCALE GENOMIC DNA]</scope>
    <source>
        <strain evidence="18">cv. UVA1</strain>
    </source>
</reference>
<evidence type="ECO:0000256" key="14">
    <source>
        <dbReference type="ARBA" id="ARBA00038091"/>
    </source>
</evidence>
<dbReference type="CDD" id="cd02440">
    <property type="entry name" value="AdoMet_MTases"/>
    <property type="match status" value="1"/>
</dbReference>
<dbReference type="CDD" id="cd11572">
    <property type="entry name" value="RlmI_M_like"/>
    <property type="match status" value="1"/>
</dbReference>
<evidence type="ECO:0000256" key="6">
    <source>
        <dbReference type="ARBA" id="ARBA00022603"/>
    </source>
</evidence>
<organism evidence="17 18">
    <name type="scientific">Striga asiatica</name>
    <name type="common">Asiatic witchweed</name>
    <name type="synonym">Buchnera asiatica</name>
    <dbReference type="NCBI Taxonomy" id="4170"/>
    <lineage>
        <taxon>Eukaryota</taxon>
        <taxon>Viridiplantae</taxon>
        <taxon>Streptophyta</taxon>
        <taxon>Embryophyta</taxon>
        <taxon>Tracheophyta</taxon>
        <taxon>Spermatophyta</taxon>
        <taxon>Magnoliopsida</taxon>
        <taxon>eudicotyledons</taxon>
        <taxon>Gunneridae</taxon>
        <taxon>Pentapetalae</taxon>
        <taxon>asterids</taxon>
        <taxon>lamiids</taxon>
        <taxon>Lamiales</taxon>
        <taxon>Orobanchaceae</taxon>
        <taxon>Buchnereae</taxon>
        <taxon>Striga</taxon>
    </lineage>
</organism>
<keyword evidence="9 15" id="KW-0812">Transmembrane</keyword>
<feature type="domain" description="PUA" evidence="16">
    <location>
        <begin position="344"/>
        <end position="438"/>
    </location>
</feature>
<dbReference type="GO" id="GO:0016020">
    <property type="term" value="C:membrane"/>
    <property type="evidence" value="ECO:0007669"/>
    <property type="project" value="UniProtKB-SubCell"/>
</dbReference>
<dbReference type="CDD" id="cd21153">
    <property type="entry name" value="PUA_RlmI"/>
    <property type="match status" value="1"/>
</dbReference>
<dbReference type="Gene3D" id="3.40.50.150">
    <property type="entry name" value="Vaccinia Virus protein VP39"/>
    <property type="match status" value="1"/>
</dbReference>
<evidence type="ECO:0000313" key="17">
    <source>
        <dbReference type="EMBL" id="GER33856.1"/>
    </source>
</evidence>
<evidence type="ECO:0000313" key="18">
    <source>
        <dbReference type="Proteomes" id="UP000325081"/>
    </source>
</evidence>
<evidence type="ECO:0000256" key="13">
    <source>
        <dbReference type="ARBA" id="ARBA00023136"/>
    </source>
</evidence>
<keyword evidence="6 17" id="KW-0489">Methyltransferase</keyword>
<feature type="transmembrane region" description="Helical" evidence="15">
    <location>
        <begin position="104"/>
        <end position="129"/>
    </location>
</feature>
<dbReference type="PANTHER" id="PTHR42873">
    <property type="entry name" value="RIBOSOMAL RNA LARGE SUBUNIT METHYLTRANSFERASE"/>
    <property type="match status" value="1"/>
</dbReference>
<dbReference type="SUPFAM" id="SSF88697">
    <property type="entry name" value="PUA domain-like"/>
    <property type="match status" value="1"/>
</dbReference>
<dbReference type="Gene3D" id="3.30.750.80">
    <property type="entry name" value="RNA methyltransferase domain (HRMD) like"/>
    <property type="match status" value="1"/>
</dbReference>
<name>A0A5A7PMG4_STRAF</name>
<dbReference type="OrthoDB" id="269872at2759"/>
<dbReference type="Pfam" id="PF10672">
    <property type="entry name" value="Methyltrans_SAM"/>
    <property type="match status" value="1"/>
</dbReference>
<dbReference type="NCBIfam" id="TIGR00820">
    <property type="entry name" value="zip"/>
    <property type="match status" value="1"/>
</dbReference>
<dbReference type="GO" id="GO:0006364">
    <property type="term" value="P:rRNA processing"/>
    <property type="evidence" value="ECO:0007669"/>
    <property type="project" value="UniProtKB-KW"/>
</dbReference>
<evidence type="ECO:0000256" key="12">
    <source>
        <dbReference type="ARBA" id="ARBA00023065"/>
    </source>
</evidence>
<evidence type="ECO:0000256" key="4">
    <source>
        <dbReference type="ARBA" id="ARBA00022490"/>
    </source>
</evidence>
<dbReference type="InterPro" id="IPR029063">
    <property type="entry name" value="SAM-dependent_MTases_sf"/>
</dbReference>
<evidence type="ECO:0000256" key="5">
    <source>
        <dbReference type="ARBA" id="ARBA00022552"/>
    </source>
</evidence>
<comment type="caution">
    <text evidence="15">Lacks conserved residue(s) required for the propagation of feature annotation.</text>
</comment>
<evidence type="ECO:0000256" key="9">
    <source>
        <dbReference type="ARBA" id="ARBA00022692"/>
    </source>
</evidence>
<dbReference type="GO" id="GO:0005385">
    <property type="term" value="F:zinc ion transmembrane transporter activity"/>
    <property type="evidence" value="ECO:0007669"/>
    <property type="project" value="InterPro"/>
</dbReference>
<evidence type="ECO:0000256" key="2">
    <source>
        <dbReference type="ARBA" id="ARBA00004496"/>
    </source>
</evidence>
<dbReference type="AlphaFoldDB" id="A0A5A7PMG4"/>
<dbReference type="Gene3D" id="2.30.130.10">
    <property type="entry name" value="PUA domain"/>
    <property type="match status" value="1"/>
</dbReference>
<comment type="similarity">
    <text evidence="15">Belongs to the ZIP transporter (TC 2.A.5) family.</text>
</comment>
<feature type="transmembrane region" description="Helical" evidence="15">
    <location>
        <begin position="31"/>
        <end position="51"/>
    </location>
</feature>
<feature type="transmembrane region" description="Helical" evidence="15">
    <location>
        <begin position="63"/>
        <end position="84"/>
    </location>
</feature>
<dbReference type="InterPro" id="IPR041532">
    <property type="entry name" value="RlmI-like_PUA"/>
</dbReference>
<evidence type="ECO:0000256" key="8">
    <source>
        <dbReference type="ARBA" id="ARBA00022691"/>
    </source>
</evidence>
<dbReference type="Pfam" id="PF17785">
    <property type="entry name" value="PUA_3"/>
    <property type="match status" value="1"/>
</dbReference>
<keyword evidence="3 15" id="KW-0813">Transport</keyword>
<dbReference type="InterPro" id="IPR004698">
    <property type="entry name" value="Zn/Fe_permease_fun/pln"/>
</dbReference>
<dbReference type="Proteomes" id="UP000325081">
    <property type="component" value="Unassembled WGS sequence"/>
</dbReference>
<keyword evidence="10" id="KW-0694">RNA-binding</keyword>
<dbReference type="InterPro" id="IPR015947">
    <property type="entry name" value="PUA-like_sf"/>
</dbReference>
<keyword evidence="18" id="KW-1185">Reference proteome</keyword>
<dbReference type="GO" id="GO:0003723">
    <property type="term" value="F:RNA binding"/>
    <property type="evidence" value="ECO:0007669"/>
    <property type="project" value="UniProtKB-KW"/>
</dbReference>
<accession>A0A5A7PMG4</accession>
<evidence type="ECO:0000256" key="15">
    <source>
        <dbReference type="RuleBase" id="RU362088"/>
    </source>
</evidence>
<proteinExistence type="inferred from homology"/>
<sequence length="732" mass="79748">MLFQFLIKLILQTSHNFSILPTMITTIKFKLAAIASILAAGALGVGLPLLGRKISALRPENNIFFMIKAFAAGVILSTGFVHILPDAFESLSSPNLDENPWGKFPFVGFVAMLAAIGTLMVETFATSFYKRVHFEKGKNRANHVVDEEGIIGSGNDDVEHTGHVHVHTHSTHGHAHVSSHDDGVSVSDLARQRIISQVLEIGIVVHSVIIGISLGASQSLDTIKPLLAALSFHQFFEGMGLGGCISQAKFESVTRTIMMVFFSLTTPVGIGVGIGISSFYQENSPKALIVEEFSPTRHFAEPKGKMLLGARFLASRTLTVSAAAPPKATTLQEIASSHSKSGIAKVVLKKGKTQLFKDGSPIVYSGAVDRIIGRPPPVTGDVVLVTDGTEKPIGWGLYNSVSMFCVRLMQLEDEATRDPCCALDVEKLLETRIMDAVALRERVGLPSAQTNAYRLVNSEGDRLSGLIVDIFGCEAVIASSAAWVEKYKEQIKYYISKISNVHHITWRPSVDILKEEGLDLSDLEGINLSNSPRMAKVVENGLSYLVSLEGQKTGFYADQRENRQYISSISRGQKVLDICCYTGGFALNAASGGALSVTGIDSSAPAIEIAKENVILNNLDSQTTSFLREDATHFMKDSLSKGYSWDIVILDPPKLAPRKKELKFLGNADNEKRWTVNDLLMLWSYDPKWDGAALMAGRKITIVRQARAGCDHPLDPSYPEGEYLSNVLLRVL</sequence>
<keyword evidence="12 15" id="KW-0406">Ion transport</keyword>
<dbReference type="GO" id="GO:0032259">
    <property type="term" value="P:methylation"/>
    <property type="evidence" value="ECO:0007669"/>
    <property type="project" value="UniProtKB-KW"/>
</dbReference>
<dbReference type="SMART" id="SM00359">
    <property type="entry name" value="PUA"/>
    <property type="match status" value="1"/>
</dbReference>
<comment type="similarity">
    <text evidence="14">Belongs to the methyltransferase superfamily. RlmI family.</text>
</comment>
<evidence type="ECO:0000256" key="11">
    <source>
        <dbReference type="ARBA" id="ARBA00022989"/>
    </source>
</evidence>
<gene>
    <name evidence="17" type="ORF">STAS_10015</name>
</gene>
<evidence type="ECO:0000256" key="1">
    <source>
        <dbReference type="ARBA" id="ARBA00004141"/>
    </source>
</evidence>
<keyword evidence="5" id="KW-0698">rRNA processing</keyword>
<evidence type="ECO:0000256" key="7">
    <source>
        <dbReference type="ARBA" id="ARBA00022679"/>
    </source>
</evidence>
<keyword evidence="4" id="KW-0963">Cytoplasm</keyword>
<dbReference type="EMBL" id="BKCP01004805">
    <property type="protein sequence ID" value="GER33856.1"/>
    <property type="molecule type" value="Genomic_DNA"/>
</dbReference>
<dbReference type="PANTHER" id="PTHR42873:SF1">
    <property type="entry name" value="S-ADENOSYLMETHIONINE-DEPENDENT METHYLTRANSFERASE DOMAIN-CONTAINING PROTEIN"/>
    <property type="match status" value="1"/>
</dbReference>
<feature type="transmembrane region" description="Helical" evidence="15">
    <location>
        <begin position="257"/>
        <end position="280"/>
    </location>
</feature>